<sequence>MQSKLCHRRTAFARTICAVATILIGAVATSVAASTAGAIVVAQADEPTGQGTLNTIDTKARKLNITHGPIAALNWPGMTMNFGVAPGIDLGSLKPGSKISFTLNRGVDGVYVIDAIRTDE</sequence>
<reference evidence="2" key="1">
    <citation type="journal article" date="2022" name="ISME J.">
        <title>Identification of active gaseous-alkane degraders at natural gas seeps.</title>
        <authorList>
            <person name="Farhan Ul Haque M."/>
            <person name="Hernandez M."/>
            <person name="Crombie A.T."/>
            <person name="Murrell J.C."/>
        </authorList>
    </citation>
    <scope>NUCLEOTIDE SEQUENCE</scope>
    <source>
        <strain evidence="2">PC2</strain>
    </source>
</reference>
<name>A0ABS9Z4I4_9HYPH</name>
<dbReference type="InterPro" id="IPR021647">
    <property type="entry name" value="CusF_Ec"/>
</dbReference>
<evidence type="ECO:0000313" key="3">
    <source>
        <dbReference type="Proteomes" id="UP001139104"/>
    </source>
</evidence>
<dbReference type="InterPro" id="IPR042230">
    <property type="entry name" value="CusF_sf"/>
</dbReference>
<proteinExistence type="predicted"/>
<dbReference type="Gene3D" id="2.40.50.320">
    <property type="entry name" value="Copper binding periplasmic protein CusF"/>
    <property type="match status" value="1"/>
</dbReference>
<dbReference type="RefSeq" id="WP_243066129.1">
    <property type="nucleotide sequence ID" value="NZ_JAIVFK010000002.1"/>
</dbReference>
<evidence type="ECO:0000256" key="1">
    <source>
        <dbReference type="SAM" id="SignalP"/>
    </source>
</evidence>
<feature type="chain" id="PRO_5047253687" evidence="1">
    <location>
        <begin position="33"/>
        <end position="120"/>
    </location>
</feature>
<dbReference type="Pfam" id="PF11604">
    <property type="entry name" value="CusF_Ec"/>
    <property type="match status" value="1"/>
</dbReference>
<accession>A0ABS9Z4I4</accession>
<gene>
    <name evidence="2" type="ORF">K2U94_04845</name>
</gene>
<dbReference type="Proteomes" id="UP001139104">
    <property type="component" value="Unassembled WGS sequence"/>
</dbReference>
<protein>
    <submittedName>
        <fullName evidence="2">Copper-binding protein</fullName>
    </submittedName>
</protein>
<feature type="signal peptide" evidence="1">
    <location>
        <begin position="1"/>
        <end position="32"/>
    </location>
</feature>
<organism evidence="2 3">
    <name type="scientific">Candidatus Rhodoblastus alkanivorans</name>
    <dbReference type="NCBI Taxonomy" id="2954117"/>
    <lineage>
        <taxon>Bacteria</taxon>
        <taxon>Pseudomonadati</taxon>
        <taxon>Pseudomonadota</taxon>
        <taxon>Alphaproteobacteria</taxon>
        <taxon>Hyphomicrobiales</taxon>
        <taxon>Rhodoblastaceae</taxon>
        <taxon>Rhodoblastus</taxon>
    </lineage>
</organism>
<keyword evidence="1" id="KW-0732">Signal</keyword>
<dbReference type="EMBL" id="JAIVFP010000001">
    <property type="protein sequence ID" value="MCI4682097.1"/>
    <property type="molecule type" value="Genomic_DNA"/>
</dbReference>
<comment type="caution">
    <text evidence="2">The sequence shown here is derived from an EMBL/GenBank/DDBJ whole genome shotgun (WGS) entry which is preliminary data.</text>
</comment>
<keyword evidence="3" id="KW-1185">Reference proteome</keyword>
<evidence type="ECO:0000313" key="2">
    <source>
        <dbReference type="EMBL" id="MCI4682097.1"/>
    </source>
</evidence>